<reference evidence="1 2" key="1">
    <citation type="submission" date="2014-11" db="EMBL/GenBank/DDBJ databases">
        <authorList>
            <person name="Urmite Genomes Urmite Genomes"/>
        </authorList>
    </citation>
    <scope>NUCLEOTIDE SEQUENCE [LARGE SCALE GENOMIC DNA]</scope>
    <source>
        <strain evidence="1 2">Oc5</strain>
    </source>
</reference>
<proteinExistence type="predicted"/>
<keyword evidence="2" id="KW-1185">Reference proteome</keyword>
<name>A0A0A1M7R0_9BACI</name>
<evidence type="ECO:0000313" key="1">
    <source>
        <dbReference type="EMBL" id="CEI81315.1"/>
    </source>
</evidence>
<dbReference type="AlphaFoldDB" id="A0A0A1M7R0"/>
<organism evidence="1 2">
    <name type="scientific">Oceanobacillus oncorhynchi</name>
    <dbReference type="NCBI Taxonomy" id="545501"/>
    <lineage>
        <taxon>Bacteria</taxon>
        <taxon>Bacillati</taxon>
        <taxon>Bacillota</taxon>
        <taxon>Bacilli</taxon>
        <taxon>Bacillales</taxon>
        <taxon>Bacillaceae</taxon>
        <taxon>Oceanobacillus</taxon>
    </lineage>
</organism>
<accession>A0A0A1M7R0</accession>
<protein>
    <submittedName>
        <fullName evidence="1">Uncharacterized protein</fullName>
    </submittedName>
</protein>
<evidence type="ECO:0000313" key="2">
    <source>
        <dbReference type="Proteomes" id="UP000040453"/>
    </source>
</evidence>
<dbReference type="Proteomes" id="UP000040453">
    <property type="component" value="Unassembled WGS sequence"/>
</dbReference>
<dbReference type="STRING" id="545501.BN997_01133"/>
<dbReference type="EMBL" id="CDGG01000001">
    <property type="protein sequence ID" value="CEI81315.1"/>
    <property type="molecule type" value="Genomic_DNA"/>
</dbReference>
<sequence>MMSNYEFRETGSRNIERDGEQVRLVSFRGNSPIEGDDRERLNIDGAIVVQITEYFQAGIDGEIPELIKNKVVERLTARETENAE</sequence>
<gene>
    <name evidence="1" type="ORF">BN997_01133</name>
</gene>
<dbReference type="RefSeq" id="WP_042530373.1">
    <property type="nucleotide sequence ID" value="NZ_CDGG01000001.1"/>
</dbReference>
<dbReference type="OrthoDB" id="2720831at2"/>